<dbReference type="PROSITE" id="PS50222">
    <property type="entry name" value="EF_HAND_2"/>
    <property type="match status" value="2"/>
</dbReference>
<evidence type="ECO:0000313" key="10">
    <source>
        <dbReference type="EMBL" id="TNN36820.1"/>
    </source>
</evidence>
<dbReference type="InterPro" id="IPR002048">
    <property type="entry name" value="EF_hand_dom"/>
</dbReference>
<dbReference type="InterPro" id="IPR011992">
    <property type="entry name" value="EF-hand-dom_pair"/>
</dbReference>
<dbReference type="Pfam" id="PF13499">
    <property type="entry name" value="EF-hand_7"/>
    <property type="match status" value="1"/>
</dbReference>
<dbReference type="Pfam" id="PF13833">
    <property type="entry name" value="EF-hand_8"/>
    <property type="match status" value="1"/>
</dbReference>
<comment type="caution">
    <text evidence="10">The sequence shown here is derived from an EMBL/GenBank/DDBJ whole genome shotgun (WGS) entry which is preliminary data.</text>
</comment>
<evidence type="ECO:0000256" key="6">
    <source>
        <dbReference type="ARBA" id="ARBA00023288"/>
    </source>
</evidence>
<dbReference type="Proteomes" id="UP000314294">
    <property type="component" value="Unassembled WGS sequence"/>
</dbReference>
<evidence type="ECO:0000259" key="9">
    <source>
        <dbReference type="PROSITE" id="PS50222"/>
    </source>
</evidence>
<dbReference type="Gene3D" id="1.10.238.10">
    <property type="entry name" value="EF-hand"/>
    <property type="match status" value="2"/>
</dbReference>
<evidence type="ECO:0000256" key="3">
    <source>
        <dbReference type="ARBA" id="ARBA00022723"/>
    </source>
</evidence>
<feature type="domain" description="EF-hand" evidence="9">
    <location>
        <begin position="61"/>
        <end position="96"/>
    </location>
</feature>
<evidence type="ECO:0000256" key="7">
    <source>
        <dbReference type="ARBA" id="ARBA00037437"/>
    </source>
</evidence>
<dbReference type="EMBL" id="SRLO01001567">
    <property type="protein sequence ID" value="TNN36820.1"/>
    <property type="molecule type" value="Genomic_DNA"/>
</dbReference>
<keyword evidence="5" id="KW-0106">Calcium</keyword>
<evidence type="ECO:0000256" key="5">
    <source>
        <dbReference type="ARBA" id="ARBA00022837"/>
    </source>
</evidence>
<sequence length="564" mass="61564">MGNIKSSAVSKEILEDLKLNTKFTEVEIAQWYENFKKQCPSGRISKEEFQNIYSKFFPESDADTYARHVFRSFDTNDDGTLDFKEYIIALHMTSTGKTTRKLEWAFSLFDVDKNGYITKSEVKEICTAIFKLIPNDELSALADDENTAEKRADKLWNFFEKGENDRVAEGEFIQGVLDNDDALRLIQYAPSNLHILQRSIPPPPPPPHHSHPPGSSSCSHSHTSHSNPIPSKAGYSDPDSPSSSCCSHSSHSNSRSSHSHPIAHPSDSKPSSANKQRPAGAVHQGSHGRSDSSGPLGVDERPLLAELDQLTDGVNAFAAGSDDLLVGGGADGGASVFKPHPGPELSVATAAAMQQLKDSHAILGVHLPLGTEADHLHAHEQEAHGQQPDVHELTDDGEPEDTWEEHNFRDSSSTREGRHNDELLTTPLLGEPEAGVEVAQHMYWTALAICFFLILASSSFCSGDSVTLVACCLGSGATGAERRTPPCPPNPPNPPLPPSPVVYGWLLFCPQFLNLTGDRQSGFTTLCEVQNADTDSVRANEVRDSDSRERLRLDMFSSMVASRH</sequence>
<feature type="region of interest" description="Disordered" evidence="8">
    <location>
        <begin position="196"/>
        <end position="299"/>
    </location>
</feature>
<organism evidence="10 11">
    <name type="scientific">Liparis tanakae</name>
    <name type="common">Tanaka's snailfish</name>
    <dbReference type="NCBI Taxonomy" id="230148"/>
    <lineage>
        <taxon>Eukaryota</taxon>
        <taxon>Metazoa</taxon>
        <taxon>Chordata</taxon>
        <taxon>Craniata</taxon>
        <taxon>Vertebrata</taxon>
        <taxon>Euteleostomi</taxon>
        <taxon>Actinopterygii</taxon>
        <taxon>Neopterygii</taxon>
        <taxon>Teleostei</taxon>
        <taxon>Neoteleostei</taxon>
        <taxon>Acanthomorphata</taxon>
        <taxon>Eupercaria</taxon>
        <taxon>Perciformes</taxon>
        <taxon>Cottioidei</taxon>
        <taxon>Cottales</taxon>
        <taxon>Liparidae</taxon>
        <taxon>Liparis</taxon>
    </lineage>
</organism>
<dbReference type="SMART" id="SM00054">
    <property type="entry name" value="EFh"/>
    <property type="match status" value="2"/>
</dbReference>
<dbReference type="PRINTS" id="PR00450">
    <property type="entry name" value="RECOVERIN"/>
</dbReference>
<dbReference type="PROSITE" id="PS00018">
    <property type="entry name" value="EF_HAND_1"/>
    <property type="match status" value="2"/>
</dbReference>
<comment type="similarity">
    <text evidence="1">Belongs to the recoverin family.</text>
</comment>
<evidence type="ECO:0000313" key="11">
    <source>
        <dbReference type="Proteomes" id="UP000314294"/>
    </source>
</evidence>
<dbReference type="InterPro" id="IPR028846">
    <property type="entry name" value="Recoverin"/>
</dbReference>
<feature type="compositionally biased region" description="Basic and acidic residues" evidence="8">
    <location>
        <begin position="381"/>
        <end position="394"/>
    </location>
</feature>
<keyword evidence="4" id="KW-0677">Repeat</keyword>
<feature type="compositionally biased region" description="Low complexity" evidence="8">
    <location>
        <begin position="212"/>
        <end position="226"/>
    </location>
</feature>
<dbReference type="PANTHER" id="PTHR23055:SF166">
    <property type="entry name" value="VISININ"/>
    <property type="match status" value="1"/>
</dbReference>
<feature type="domain" description="EF-hand" evidence="9">
    <location>
        <begin position="97"/>
        <end position="132"/>
    </location>
</feature>
<gene>
    <name evidence="10" type="primary">VISI_0</name>
    <name evidence="10" type="ORF">EYF80_053011</name>
</gene>
<dbReference type="PANTHER" id="PTHR23055">
    <property type="entry name" value="CALCIUM BINDING PROTEINS"/>
    <property type="match status" value="1"/>
</dbReference>
<evidence type="ECO:0000256" key="2">
    <source>
        <dbReference type="ARBA" id="ARBA00022707"/>
    </source>
</evidence>
<dbReference type="SUPFAM" id="SSF47473">
    <property type="entry name" value="EF-hand"/>
    <property type="match status" value="1"/>
</dbReference>
<dbReference type="AlphaFoldDB" id="A0A4Z2F7F4"/>
<keyword evidence="6" id="KW-0449">Lipoprotein</keyword>
<keyword evidence="2" id="KW-0519">Myristate</keyword>
<keyword evidence="3" id="KW-0479">Metal-binding</keyword>
<evidence type="ECO:0000256" key="8">
    <source>
        <dbReference type="SAM" id="MobiDB-lite"/>
    </source>
</evidence>
<proteinExistence type="inferred from homology"/>
<accession>A0A4Z2F7F4</accession>
<dbReference type="CDD" id="cd00051">
    <property type="entry name" value="EFh"/>
    <property type="match status" value="2"/>
</dbReference>
<dbReference type="FunFam" id="1.10.238.10:FF:000009">
    <property type="entry name" value="Visinin-like protein 1"/>
    <property type="match status" value="1"/>
</dbReference>
<dbReference type="OrthoDB" id="191686at2759"/>
<feature type="compositionally biased region" description="Low complexity" evidence="8">
    <location>
        <begin position="236"/>
        <end position="260"/>
    </location>
</feature>
<evidence type="ECO:0000256" key="4">
    <source>
        <dbReference type="ARBA" id="ARBA00022737"/>
    </source>
</evidence>
<feature type="compositionally biased region" description="Basic and acidic residues" evidence="8">
    <location>
        <begin position="404"/>
        <end position="422"/>
    </location>
</feature>
<keyword evidence="11" id="KW-1185">Reference proteome</keyword>
<evidence type="ECO:0000256" key="1">
    <source>
        <dbReference type="ARBA" id="ARBA00006049"/>
    </source>
</evidence>
<name>A0A4Z2F7F4_9TELE</name>
<feature type="region of interest" description="Disordered" evidence="8">
    <location>
        <begin position="381"/>
        <end position="426"/>
    </location>
</feature>
<reference evidence="10 11" key="1">
    <citation type="submission" date="2019-03" db="EMBL/GenBank/DDBJ databases">
        <title>First draft genome of Liparis tanakae, snailfish: a comprehensive survey of snailfish specific genes.</title>
        <authorList>
            <person name="Kim W."/>
            <person name="Song I."/>
            <person name="Jeong J.-H."/>
            <person name="Kim D."/>
            <person name="Kim S."/>
            <person name="Ryu S."/>
            <person name="Song J.Y."/>
            <person name="Lee S.K."/>
        </authorList>
    </citation>
    <scope>NUCLEOTIDE SEQUENCE [LARGE SCALE GENOMIC DNA]</scope>
    <source>
        <tissue evidence="10">Muscle</tissue>
    </source>
</reference>
<dbReference type="InterPro" id="IPR018247">
    <property type="entry name" value="EF_Hand_1_Ca_BS"/>
</dbReference>
<dbReference type="GO" id="GO:0005509">
    <property type="term" value="F:calcium ion binding"/>
    <property type="evidence" value="ECO:0007669"/>
    <property type="project" value="InterPro"/>
</dbReference>
<protein>
    <submittedName>
        <fullName evidence="10">Visinin</fullName>
    </submittedName>
</protein>
<comment type="function">
    <text evidence="7">May be involved in the calcium-dependent regulation of rhodopsin phosphorylation. Binds three calcium ions.</text>
</comment>